<evidence type="ECO:0000313" key="12">
    <source>
        <dbReference type="EMBL" id="KAJ7357138.1"/>
    </source>
</evidence>
<dbReference type="SUPFAM" id="SSF144122">
    <property type="entry name" value="Tim10-like"/>
    <property type="match status" value="1"/>
</dbReference>
<keyword evidence="4 10" id="KW-0472">Membrane</keyword>
<dbReference type="GO" id="GO:0015031">
    <property type="term" value="P:protein transport"/>
    <property type="evidence" value="ECO:0007669"/>
    <property type="project" value="UniProtKB-KW"/>
</dbReference>
<dbReference type="EMBL" id="JARIHO010000008">
    <property type="protein sequence ID" value="KAJ7357138.1"/>
    <property type="molecule type" value="Genomic_DNA"/>
</dbReference>
<gene>
    <name evidence="12" type="ORF">DFH08DRAFT_851141</name>
</gene>
<dbReference type="GO" id="GO:0046872">
    <property type="term" value="F:metal ion binding"/>
    <property type="evidence" value="ECO:0007669"/>
    <property type="project" value="UniProtKB-KW"/>
</dbReference>
<evidence type="ECO:0000256" key="4">
    <source>
        <dbReference type="ARBA" id="ARBA00022792"/>
    </source>
</evidence>
<reference evidence="12" key="1">
    <citation type="submission" date="2023-03" db="EMBL/GenBank/DDBJ databases">
        <title>Massive genome expansion in bonnet fungi (Mycena s.s.) driven by repeated elements and novel gene families across ecological guilds.</title>
        <authorList>
            <consortium name="Lawrence Berkeley National Laboratory"/>
            <person name="Harder C.B."/>
            <person name="Miyauchi S."/>
            <person name="Viragh M."/>
            <person name="Kuo A."/>
            <person name="Thoen E."/>
            <person name="Andreopoulos B."/>
            <person name="Lu D."/>
            <person name="Skrede I."/>
            <person name="Drula E."/>
            <person name="Henrissat B."/>
            <person name="Morin E."/>
            <person name="Kohler A."/>
            <person name="Barry K."/>
            <person name="LaButti K."/>
            <person name="Morin E."/>
            <person name="Salamov A."/>
            <person name="Lipzen A."/>
            <person name="Mereny Z."/>
            <person name="Hegedus B."/>
            <person name="Baldrian P."/>
            <person name="Stursova M."/>
            <person name="Weitz H."/>
            <person name="Taylor A."/>
            <person name="Grigoriev I.V."/>
            <person name="Nagy L.G."/>
            <person name="Martin F."/>
            <person name="Kauserud H."/>
        </authorList>
    </citation>
    <scope>NUCLEOTIDE SEQUENCE</scope>
    <source>
        <strain evidence="12">CBHHK002</strain>
    </source>
</reference>
<dbReference type="Gene3D" id="1.10.287.810">
    <property type="entry name" value="Mitochondrial import inner membrane translocase subunit tim13 like domains"/>
    <property type="match status" value="1"/>
</dbReference>
<dbReference type="InterPro" id="IPR035427">
    <property type="entry name" value="Tim10-like_dom_sf"/>
</dbReference>
<comment type="domain">
    <text evidence="10">The twin CX3C motif contains 4 conserved Cys residues that form 2 disulfide bonds in the mitochondrial intermembrane space.</text>
</comment>
<evidence type="ECO:0000256" key="8">
    <source>
        <dbReference type="ARBA" id="ARBA00023128"/>
    </source>
</evidence>
<keyword evidence="2 10" id="KW-0813">Transport</keyword>
<comment type="function">
    <text evidence="10">Mitochondrial intermembrane chaperone that participates in the import and insertion of some multi-pass transmembrane proteins into the mitochondrial inner membrane. Also required for the transfer of beta-barrel precursors from the TOM complex to the sorting and assembly machinery (SAM complex) of the outer membrane. Acts as a chaperone-like protein that protects the hydrophobic precursors from aggregation and guide them through the mitochondrial intermembrane space.</text>
</comment>
<dbReference type="Pfam" id="PF02953">
    <property type="entry name" value="zf-Tim10_DDP"/>
    <property type="match status" value="1"/>
</dbReference>
<dbReference type="AlphaFoldDB" id="A0AAD7F016"/>
<dbReference type="PANTHER" id="PTHR11038">
    <property type="entry name" value="MITOCHONDRIAL IMPORT INNER MEMBRANE TRANSLOCASE SUBUNIT TIM10"/>
    <property type="match status" value="1"/>
</dbReference>
<evidence type="ECO:0000313" key="13">
    <source>
        <dbReference type="Proteomes" id="UP001218218"/>
    </source>
</evidence>
<accession>A0AAD7F016</accession>
<keyword evidence="9 10" id="KW-1015">Disulfide bond</keyword>
<evidence type="ECO:0000256" key="5">
    <source>
        <dbReference type="ARBA" id="ARBA00022833"/>
    </source>
</evidence>
<dbReference type="PANTHER" id="PTHR11038:SF16">
    <property type="entry name" value="MITOCHONDRIAL IMPORT INNER MEMBRANE TRANSLOCASE SUBUNIT TIM10"/>
    <property type="match status" value="1"/>
</dbReference>
<protein>
    <recommendedName>
        <fullName evidence="10">Mitochondrial import inner membrane translocase subunit</fullName>
    </recommendedName>
</protein>
<evidence type="ECO:0000256" key="9">
    <source>
        <dbReference type="ARBA" id="ARBA00023157"/>
    </source>
</evidence>
<keyword evidence="5" id="KW-0862">Zinc</keyword>
<feature type="domain" description="Tim10-like" evidence="11">
    <location>
        <begin position="22"/>
        <end position="82"/>
    </location>
</feature>
<keyword evidence="13" id="KW-1185">Reference proteome</keyword>
<comment type="similarity">
    <text evidence="1 10">Belongs to the small Tim family.</text>
</comment>
<comment type="subunit">
    <text evidence="10">Heterohexamer.</text>
</comment>
<evidence type="ECO:0000256" key="1">
    <source>
        <dbReference type="ARBA" id="ARBA00006720"/>
    </source>
</evidence>
<evidence type="ECO:0000256" key="10">
    <source>
        <dbReference type="RuleBase" id="RU367043"/>
    </source>
</evidence>
<evidence type="ECO:0000256" key="2">
    <source>
        <dbReference type="ARBA" id="ARBA00022448"/>
    </source>
</evidence>
<dbReference type="Proteomes" id="UP001218218">
    <property type="component" value="Unassembled WGS sequence"/>
</dbReference>
<keyword evidence="8 10" id="KW-0496">Mitochondrion</keyword>
<dbReference type="InterPro" id="IPR004217">
    <property type="entry name" value="Tim10-like"/>
</dbReference>
<evidence type="ECO:0000256" key="7">
    <source>
        <dbReference type="ARBA" id="ARBA00023010"/>
    </source>
</evidence>
<evidence type="ECO:0000256" key="3">
    <source>
        <dbReference type="ARBA" id="ARBA00022723"/>
    </source>
</evidence>
<keyword evidence="3" id="KW-0479">Metal-binding</keyword>
<dbReference type="GO" id="GO:0005743">
    <property type="term" value="C:mitochondrial inner membrane"/>
    <property type="evidence" value="ECO:0007669"/>
    <property type="project" value="UniProtKB-SubCell"/>
</dbReference>
<comment type="caution">
    <text evidence="12">The sequence shown here is derived from an EMBL/GenBank/DDBJ whole genome shotgun (WGS) entry which is preliminary data.</text>
</comment>
<sequence length="85" mass="9185">MASLFGGGGSSNSGGLNQERLEMALTEMDTVTDLFNRMVSACQSKCIVRYAEGDLSKGETVCIDRCVAKYHEVYGKIGEKLKTKG</sequence>
<name>A0AAD7F016_9AGAR</name>
<keyword evidence="10" id="KW-0143">Chaperone</keyword>
<evidence type="ECO:0000256" key="6">
    <source>
        <dbReference type="ARBA" id="ARBA00022927"/>
    </source>
</evidence>
<proteinExistence type="inferred from homology"/>
<comment type="subcellular location">
    <subcellularLocation>
        <location evidence="10">Mitochondrion inner membrane</location>
        <topology evidence="10">Peripheral membrane protein</topology>
        <orientation evidence="10">Intermembrane side</orientation>
    </subcellularLocation>
</comment>
<dbReference type="GO" id="GO:0045039">
    <property type="term" value="P:protein insertion into mitochondrial inner membrane"/>
    <property type="evidence" value="ECO:0007669"/>
    <property type="project" value="TreeGrafter"/>
</dbReference>
<keyword evidence="4 10" id="KW-0999">Mitochondrion inner membrane</keyword>
<evidence type="ECO:0000259" key="11">
    <source>
        <dbReference type="Pfam" id="PF02953"/>
    </source>
</evidence>
<keyword evidence="7 10" id="KW-0811">Translocation</keyword>
<organism evidence="12 13">
    <name type="scientific">Mycena albidolilacea</name>
    <dbReference type="NCBI Taxonomy" id="1033008"/>
    <lineage>
        <taxon>Eukaryota</taxon>
        <taxon>Fungi</taxon>
        <taxon>Dikarya</taxon>
        <taxon>Basidiomycota</taxon>
        <taxon>Agaricomycotina</taxon>
        <taxon>Agaricomycetes</taxon>
        <taxon>Agaricomycetidae</taxon>
        <taxon>Agaricales</taxon>
        <taxon>Marasmiineae</taxon>
        <taxon>Mycenaceae</taxon>
        <taxon>Mycena</taxon>
    </lineage>
</organism>
<keyword evidence="6 10" id="KW-0653">Protein transport</keyword>